<dbReference type="AlphaFoldDB" id="A0A2Z6R5A7"/>
<sequence>MTLVIKCCFNSCSTIIFLSNLAITSSCKSDLSSSISHDSNHEESSWFLRLNINLDALTCGCFDKTQDADLMLSQLAS</sequence>
<evidence type="ECO:0000313" key="1">
    <source>
        <dbReference type="EMBL" id="GBB92984.1"/>
    </source>
</evidence>
<reference evidence="1 2" key="1">
    <citation type="submission" date="2017-11" db="EMBL/GenBank/DDBJ databases">
        <title>The genome of Rhizophagus clarus HR1 reveals common genetic basis of auxotrophy among arbuscular mycorrhizal fungi.</title>
        <authorList>
            <person name="Kobayashi Y."/>
        </authorList>
    </citation>
    <scope>NUCLEOTIDE SEQUENCE [LARGE SCALE GENOMIC DNA]</scope>
    <source>
        <strain evidence="1 2">HR1</strain>
    </source>
</reference>
<name>A0A2Z6R5A7_9GLOM</name>
<organism evidence="1 2">
    <name type="scientific">Rhizophagus clarus</name>
    <dbReference type="NCBI Taxonomy" id="94130"/>
    <lineage>
        <taxon>Eukaryota</taxon>
        <taxon>Fungi</taxon>
        <taxon>Fungi incertae sedis</taxon>
        <taxon>Mucoromycota</taxon>
        <taxon>Glomeromycotina</taxon>
        <taxon>Glomeromycetes</taxon>
        <taxon>Glomerales</taxon>
        <taxon>Glomeraceae</taxon>
        <taxon>Rhizophagus</taxon>
    </lineage>
</organism>
<comment type="caution">
    <text evidence="1">The sequence shown here is derived from an EMBL/GenBank/DDBJ whole genome shotgun (WGS) entry which is preliminary data.</text>
</comment>
<keyword evidence="2" id="KW-1185">Reference proteome</keyword>
<gene>
    <name evidence="1" type="ORF">RclHR1_20960001</name>
</gene>
<evidence type="ECO:0000313" key="2">
    <source>
        <dbReference type="Proteomes" id="UP000247702"/>
    </source>
</evidence>
<protein>
    <submittedName>
        <fullName evidence="1">Uncharacterized protein</fullName>
    </submittedName>
</protein>
<proteinExistence type="predicted"/>
<accession>A0A2Z6R5A7</accession>
<dbReference type="PROSITE" id="PS51257">
    <property type="entry name" value="PROKAR_LIPOPROTEIN"/>
    <property type="match status" value="1"/>
</dbReference>
<dbReference type="EMBL" id="BEXD01001220">
    <property type="protein sequence ID" value="GBB92984.1"/>
    <property type="molecule type" value="Genomic_DNA"/>
</dbReference>
<dbReference type="Proteomes" id="UP000247702">
    <property type="component" value="Unassembled WGS sequence"/>
</dbReference>